<dbReference type="NCBIfam" id="TIGR02284">
    <property type="entry name" value="PA2169 family four-helix-bundle protein"/>
    <property type="match status" value="1"/>
</dbReference>
<organism evidence="2">
    <name type="scientific">uncultured Pyrinomonadaceae bacterium</name>
    <dbReference type="NCBI Taxonomy" id="2283094"/>
    <lineage>
        <taxon>Bacteria</taxon>
        <taxon>Pseudomonadati</taxon>
        <taxon>Acidobacteriota</taxon>
        <taxon>Blastocatellia</taxon>
        <taxon>Blastocatellales</taxon>
        <taxon>Pyrinomonadaceae</taxon>
        <taxon>environmental samples</taxon>
    </lineage>
</organism>
<dbReference type="InterPro" id="IPR016920">
    <property type="entry name" value="UCP029477"/>
</dbReference>
<proteinExistence type="predicted"/>
<reference evidence="2" key="1">
    <citation type="submission" date="2020-02" db="EMBL/GenBank/DDBJ databases">
        <authorList>
            <person name="Meier V. D."/>
        </authorList>
    </citation>
    <scope>NUCLEOTIDE SEQUENCE</scope>
    <source>
        <strain evidence="2">AVDCRST_MAG74</strain>
    </source>
</reference>
<dbReference type="InterPro" id="IPR011971">
    <property type="entry name" value="CHP02284"/>
</dbReference>
<dbReference type="EMBL" id="CADCUR010000275">
    <property type="protein sequence ID" value="CAA9421983.1"/>
    <property type="molecule type" value="Genomic_DNA"/>
</dbReference>
<dbReference type="SUPFAM" id="SSF47240">
    <property type="entry name" value="Ferritin-like"/>
    <property type="match status" value="1"/>
</dbReference>
<dbReference type="InterPro" id="IPR019052">
    <property type="entry name" value="DUF2383"/>
</dbReference>
<evidence type="ECO:0000259" key="1">
    <source>
        <dbReference type="Pfam" id="PF09537"/>
    </source>
</evidence>
<feature type="domain" description="DUF2383" evidence="1">
    <location>
        <begin position="6"/>
        <end position="115"/>
    </location>
</feature>
<accession>A0A6J4PS29</accession>
<name>A0A6J4PS29_9BACT</name>
<dbReference type="PIRSF" id="PIRSF029477">
    <property type="entry name" value="UCP029477"/>
    <property type="match status" value="1"/>
</dbReference>
<dbReference type="AlphaFoldDB" id="A0A6J4PS29"/>
<dbReference type="Gene3D" id="1.20.1260.10">
    <property type="match status" value="1"/>
</dbReference>
<dbReference type="InterPro" id="IPR012347">
    <property type="entry name" value="Ferritin-like"/>
</dbReference>
<gene>
    <name evidence="2" type="ORF">AVDCRST_MAG74-3310</name>
</gene>
<dbReference type="InterPro" id="IPR009078">
    <property type="entry name" value="Ferritin-like_SF"/>
</dbReference>
<protein>
    <recommendedName>
        <fullName evidence="1">DUF2383 domain-containing protein</fullName>
    </recommendedName>
</protein>
<evidence type="ECO:0000313" key="2">
    <source>
        <dbReference type="EMBL" id="CAA9421983.1"/>
    </source>
</evidence>
<sequence>MADDNTISTLNNLIETCKDGQEGFKLAAESIQRSDVKSVFYELGQQRAKFAGELQALVRELGGDPETTSSTTAALHRGWINIKSAITGQDDAAILNEAERGEDVAVNAYKKALEETLPANVQTVVEQQSTQVKAAHDRVRDLRDSANAATT</sequence>
<dbReference type="Pfam" id="PF09537">
    <property type="entry name" value="DUF2383"/>
    <property type="match status" value="1"/>
</dbReference>